<sequence>MIQSARLVVFRGLATLIVLLSVASASAAEKKNTLPYNPDFVPLSEYKDWTDINFTSASHPNAAKPLKERYLTIYSGRTSGVYFTVASALCSALRIHFEQHRIHCVALRSQGSSDNRRLMRQGRAQVVIMQSDLSYLAASGKEDIPGARSVMSLYGEMGLLVTRARAGIDTAADLRGKRINLGPDGTIGQELFLDYLSASGIRPVDLARRDRVSVESSPQGLCSGYIDAFAVWSGHPSPLVTEAVGRCEAKVLGLSGPGMEEILRLHPEFSRLSLASNTYPGQDKPLETYGIRAAVLAYEPLDPTIVYWLVRAAVENIDLLRTQHPALQSLNVQEMVSTGNYLPFHPGALRYWREIGLLQPQLKN</sequence>
<dbReference type="eggNOG" id="COG2358">
    <property type="taxonomic scope" value="Bacteria"/>
</dbReference>
<evidence type="ECO:0000313" key="3">
    <source>
        <dbReference type="Proteomes" id="UP000015350"/>
    </source>
</evidence>
<name>S9TJM2_MAGFU</name>
<keyword evidence="1" id="KW-0732">Signal</keyword>
<dbReference type="STRING" id="1316936.K678_05718"/>
<dbReference type="SUPFAM" id="SSF53850">
    <property type="entry name" value="Periplasmic binding protein-like II"/>
    <property type="match status" value="1"/>
</dbReference>
<dbReference type="Proteomes" id="UP000015350">
    <property type="component" value="Unassembled WGS sequence"/>
</dbReference>
<protein>
    <submittedName>
        <fullName evidence="2">Immunogenic protein</fullName>
    </submittedName>
</protein>
<dbReference type="PANTHER" id="PTHR42941">
    <property type="entry name" value="SLL1037 PROTEIN"/>
    <property type="match status" value="1"/>
</dbReference>
<feature type="signal peptide" evidence="1">
    <location>
        <begin position="1"/>
        <end position="27"/>
    </location>
</feature>
<comment type="caution">
    <text evidence="2">The sequence shown here is derived from an EMBL/GenBank/DDBJ whole genome shotgun (WGS) entry which is preliminary data.</text>
</comment>
<dbReference type="AlphaFoldDB" id="S9TJM2"/>
<evidence type="ECO:0000256" key="1">
    <source>
        <dbReference type="SAM" id="SignalP"/>
    </source>
</evidence>
<evidence type="ECO:0000313" key="2">
    <source>
        <dbReference type="EMBL" id="EPY02466.1"/>
    </source>
</evidence>
<proteinExistence type="predicted"/>
<reference evidence="2 3" key="1">
    <citation type="submission" date="2013-04" db="EMBL/GenBank/DDBJ databases">
        <authorList>
            <person name="Kuznetsov B."/>
            <person name="Ivanovsky R."/>
        </authorList>
    </citation>
    <scope>NUCLEOTIDE SEQUENCE [LARGE SCALE GENOMIC DNA]</scope>
    <source>
        <strain evidence="2 3">MGU-K5</strain>
    </source>
</reference>
<dbReference type="NCBIfam" id="TIGR02122">
    <property type="entry name" value="TRAP_TAXI"/>
    <property type="match status" value="1"/>
</dbReference>
<dbReference type="Pfam" id="PF16868">
    <property type="entry name" value="NMT1_3"/>
    <property type="match status" value="1"/>
</dbReference>
<dbReference type="InterPro" id="IPR011852">
    <property type="entry name" value="TRAP_TAXI"/>
</dbReference>
<dbReference type="Gene3D" id="3.40.190.10">
    <property type="entry name" value="Periplasmic binding protein-like II"/>
    <property type="match status" value="2"/>
</dbReference>
<gene>
    <name evidence="2" type="ORF">K678_05718</name>
</gene>
<dbReference type="OrthoDB" id="8477520at2"/>
<dbReference type="PANTHER" id="PTHR42941:SF1">
    <property type="entry name" value="SLL1037 PROTEIN"/>
    <property type="match status" value="1"/>
</dbReference>
<feature type="chain" id="PRO_5004570303" evidence="1">
    <location>
        <begin position="28"/>
        <end position="364"/>
    </location>
</feature>
<accession>S9TJM2</accession>
<dbReference type="EMBL" id="AQPH01000014">
    <property type="protein sequence ID" value="EPY02466.1"/>
    <property type="molecule type" value="Genomic_DNA"/>
</dbReference>
<dbReference type="RefSeq" id="WP_021131501.1">
    <property type="nucleotide sequence ID" value="NZ_AQPH01000014.1"/>
</dbReference>
<organism evidence="2 3">
    <name type="scientific">Magnetospirillum fulvum MGU-K5</name>
    <dbReference type="NCBI Taxonomy" id="1316936"/>
    <lineage>
        <taxon>Bacteria</taxon>
        <taxon>Pseudomonadati</taxon>
        <taxon>Pseudomonadota</taxon>
        <taxon>Alphaproteobacteria</taxon>
        <taxon>Rhodospirillales</taxon>
        <taxon>Rhodospirillaceae</taxon>
        <taxon>Magnetospirillum</taxon>
    </lineage>
</organism>